<dbReference type="RefSeq" id="WP_146087674.1">
    <property type="nucleotide sequence ID" value="NZ_FNVO01000037.1"/>
</dbReference>
<organism evidence="1 2">
    <name type="scientific">Thermomonospora echinospora</name>
    <dbReference type="NCBI Taxonomy" id="1992"/>
    <lineage>
        <taxon>Bacteria</taxon>
        <taxon>Bacillati</taxon>
        <taxon>Actinomycetota</taxon>
        <taxon>Actinomycetes</taxon>
        <taxon>Streptosporangiales</taxon>
        <taxon>Thermomonosporaceae</taxon>
        <taxon>Thermomonospora</taxon>
    </lineage>
</organism>
<evidence type="ECO:0000313" key="1">
    <source>
        <dbReference type="EMBL" id="SEG93142.1"/>
    </source>
</evidence>
<dbReference type="Proteomes" id="UP000236723">
    <property type="component" value="Unassembled WGS sequence"/>
</dbReference>
<reference evidence="2" key="1">
    <citation type="submission" date="2016-10" db="EMBL/GenBank/DDBJ databases">
        <authorList>
            <person name="Varghese N."/>
            <person name="Submissions S."/>
        </authorList>
    </citation>
    <scope>NUCLEOTIDE SEQUENCE [LARGE SCALE GENOMIC DNA]</scope>
    <source>
        <strain evidence="2">DSM 43163</strain>
    </source>
</reference>
<gene>
    <name evidence="1" type="ORF">SAMN04489712_13725</name>
</gene>
<dbReference type="AlphaFoldDB" id="A0A1H6E620"/>
<evidence type="ECO:0000313" key="2">
    <source>
        <dbReference type="Proteomes" id="UP000236723"/>
    </source>
</evidence>
<keyword evidence="2" id="KW-1185">Reference proteome</keyword>
<protein>
    <submittedName>
        <fullName evidence="1">Uncharacterized protein</fullName>
    </submittedName>
</protein>
<proteinExistence type="predicted"/>
<dbReference type="EMBL" id="FNVO01000037">
    <property type="protein sequence ID" value="SEG93142.1"/>
    <property type="molecule type" value="Genomic_DNA"/>
</dbReference>
<sequence length="126" mass="14219">MSEMDELSRLLCLHGVRVTPFGEGMVAWLERSGDMVRAYVVTYDSWRGGGRRWIAWGPGRSQRCPAVEVDRAALELLACLREMPVGSPPAPWPRPSRDCRGVDGWRGRWRRLRAQARARLGSEAGQ</sequence>
<accession>A0A1H6E620</accession>
<name>A0A1H6E620_9ACTN</name>